<protein>
    <recommendedName>
        <fullName evidence="3">Alpha-carbonic anhydrase domain-containing protein</fullName>
    </recommendedName>
</protein>
<evidence type="ECO:0000256" key="1">
    <source>
        <dbReference type="ARBA" id="ARBA00010718"/>
    </source>
</evidence>
<dbReference type="InterPro" id="IPR023561">
    <property type="entry name" value="Carbonic_anhydrase_a-class"/>
</dbReference>
<sequence length="259" mass="28805">MKDRDTAFMGLPVEPLYSDVRLLVRTSVANVRDWYNRSPLNVISAVFCRISTPFAQYSSSSHSKSKTRQRVIPLLKVLLSSTDISPMPQSSFGTISAKQTPTSGKLSDMDTLSSHLGQHLESEKVNLGLDPLIDGVGRISTRVGASYRLSQKVAPGILLPQELSRWFRYEGSLTTPSCDETVVWTVLPTSLPISRNQLSRFHSVMSPQGQMKDNARYVQPVNDRPVYHQQGPWDPRNTGAGREYCFLLGVPLAIIIVMV</sequence>
<dbReference type="Gene3D" id="3.10.200.10">
    <property type="entry name" value="Alpha carbonic anhydrase"/>
    <property type="match status" value="1"/>
</dbReference>
<dbReference type="Pfam" id="PF00194">
    <property type="entry name" value="Carb_anhydrase"/>
    <property type="match status" value="1"/>
</dbReference>
<evidence type="ECO:0000313" key="4">
    <source>
        <dbReference type="EMBL" id="CAD7264773.1"/>
    </source>
</evidence>
<dbReference type="GO" id="GO:0008270">
    <property type="term" value="F:zinc ion binding"/>
    <property type="evidence" value="ECO:0007669"/>
    <property type="project" value="InterPro"/>
</dbReference>
<name>A0A7R9B201_TIMSH</name>
<evidence type="ECO:0000256" key="2">
    <source>
        <dbReference type="SAM" id="MobiDB-lite"/>
    </source>
</evidence>
<dbReference type="PANTHER" id="PTHR18952">
    <property type="entry name" value="CARBONIC ANHYDRASE"/>
    <property type="match status" value="1"/>
</dbReference>
<dbReference type="AlphaFoldDB" id="A0A7R9B201"/>
<dbReference type="EMBL" id="OC004719">
    <property type="protein sequence ID" value="CAD7264773.1"/>
    <property type="molecule type" value="Genomic_DNA"/>
</dbReference>
<evidence type="ECO:0000259" key="3">
    <source>
        <dbReference type="PROSITE" id="PS51144"/>
    </source>
</evidence>
<accession>A0A7R9B201</accession>
<dbReference type="GO" id="GO:0004089">
    <property type="term" value="F:carbonate dehydratase activity"/>
    <property type="evidence" value="ECO:0007669"/>
    <property type="project" value="InterPro"/>
</dbReference>
<dbReference type="SUPFAM" id="SSF51069">
    <property type="entry name" value="Carbonic anhydrase"/>
    <property type="match status" value="1"/>
</dbReference>
<proteinExistence type="inferred from homology"/>
<dbReference type="PANTHER" id="PTHR18952:SF270">
    <property type="entry name" value="CARBONIC ANHYDRASE"/>
    <property type="match status" value="1"/>
</dbReference>
<comment type="similarity">
    <text evidence="1">Belongs to the alpha-carbonic anhydrase family.</text>
</comment>
<dbReference type="InterPro" id="IPR036398">
    <property type="entry name" value="CA_dom_sf"/>
</dbReference>
<dbReference type="PROSITE" id="PS51144">
    <property type="entry name" value="ALPHA_CA_2"/>
    <property type="match status" value="1"/>
</dbReference>
<dbReference type="GO" id="GO:0005737">
    <property type="term" value="C:cytoplasm"/>
    <property type="evidence" value="ECO:0007669"/>
    <property type="project" value="TreeGrafter"/>
</dbReference>
<organism evidence="4">
    <name type="scientific">Timema shepardi</name>
    <name type="common">Walking stick</name>
    <dbReference type="NCBI Taxonomy" id="629360"/>
    <lineage>
        <taxon>Eukaryota</taxon>
        <taxon>Metazoa</taxon>
        <taxon>Ecdysozoa</taxon>
        <taxon>Arthropoda</taxon>
        <taxon>Hexapoda</taxon>
        <taxon>Insecta</taxon>
        <taxon>Pterygota</taxon>
        <taxon>Neoptera</taxon>
        <taxon>Polyneoptera</taxon>
        <taxon>Phasmatodea</taxon>
        <taxon>Timematodea</taxon>
        <taxon>Timematoidea</taxon>
        <taxon>Timematidae</taxon>
        <taxon>Timema</taxon>
    </lineage>
</organism>
<reference evidence="4" key="1">
    <citation type="submission" date="2020-11" db="EMBL/GenBank/DDBJ databases">
        <authorList>
            <person name="Tran Van P."/>
        </authorList>
    </citation>
    <scope>NUCLEOTIDE SEQUENCE</scope>
</reference>
<feature type="region of interest" description="Disordered" evidence="2">
    <location>
        <begin position="90"/>
        <end position="110"/>
    </location>
</feature>
<gene>
    <name evidence="4" type="ORF">TSIB3V08_LOCUS8821</name>
</gene>
<feature type="domain" description="Alpha-carbonic anhydrase" evidence="3">
    <location>
        <begin position="1"/>
        <end position="230"/>
    </location>
</feature>
<dbReference type="SMART" id="SM01057">
    <property type="entry name" value="Carb_anhydrase"/>
    <property type="match status" value="1"/>
</dbReference>
<dbReference type="InterPro" id="IPR001148">
    <property type="entry name" value="CA_dom"/>
</dbReference>